<reference evidence="2" key="1">
    <citation type="submission" date="2020-05" db="EMBL/GenBank/DDBJ databases">
        <authorList>
            <person name="Chiriac C."/>
            <person name="Salcher M."/>
            <person name="Ghai R."/>
            <person name="Kavagutti S V."/>
        </authorList>
    </citation>
    <scope>NUCLEOTIDE SEQUENCE</scope>
</reference>
<accession>A0A6J5TBC3</accession>
<feature type="compositionally biased region" description="Basic and acidic residues" evidence="1">
    <location>
        <begin position="244"/>
        <end position="271"/>
    </location>
</feature>
<feature type="region of interest" description="Disordered" evidence="1">
    <location>
        <begin position="244"/>
        <end position="279"/>
    </location>
</feature>
<evidence type="ECO:0000256" key="1">
    <source>
        <dbReference type="SAM" id="MobiDB-lite"/>
    </source>
</evidence>
<name>A0A6J5TBC3_9CAUD</name>
<dbReference type="EMBL" id="LR797815">
    <property type="protein sequence ID" value="CAB4240796.1"/>
    <property type="molecule type" value="Genomic_DNA"/>
</dbReference>
<sequence>MEIYHPLATRNNMPANIAIQSPHRNTFKSFPTNGSKLTSSHNEKLFLYQWSDRNILKFKLRGNGKILLKEIVKRCSIDGIGFPSQKTLAKATACDVRTVKRWMVKYQDLNLLQYEEQGWLQTNKITLILDDKVSYTIGDKMSHKLDNLTISNHLQITTSYAEYENLLKTKSKIHPPYHDIPKKEVGNANAFRILEEKLRGIHSDVAETVREQAIKYMSKNKLTHPGGFFDHLINREQYKRYDSYTKDSDQQARFRRDARKREAATKARLDQDLPGSDKQAMKSIMAEIRRRLHEKI</sequence>
<evidence type="ECO:0008006" key="3">
    <source>
        <dbReference type="Google" id="ProtNLM"/>
    </source>
</evidence>
<gene>
    <name evidence="2" type="ORF">UFOVP23_18</name>
</gene>
<organism evidence="2">
    <name type="scientific">uncultured Caudovirales phage</name>
    <dbReference type="NCBI Taxonomy" id="2100421"/>
    <lineage>
        <taxon>Viruses</taxon>
        <taxon>Duplodnaviria</taxon>
        <taxon>Heunggongvirae</taxon>
        <taxon>Uroviricota</taxon>
        <taxon>Caudoviricetes</taxon>
        <taxon>Peduoviridae</taxon>
        <taxon>Maltschvirus</taxon>
        <taxon>Maltschvirus maltsch</taxon>
    </lineage>
</organism>
<protein>
    <recommendedName>
        <fullName evidence="3">Helix-turn-helix domain containing protein</fullName>
    </recommendedName>
</protein>
<proteinExistence type="predicted"/>
<evidence type="ECO:0000313" key="2">
    <source>
        <dbReference type="EMBL" id="CAB4240796.1"/>
    </source>
</evidence>